<reference evidence="5" key="1">
    <citation type="submission" date="2023-07" db="EMBL/GenBank/DDBJ databases">
        <title>A chromosome-level genome assembly of Lolium multiflorum.</title>
        <authorList>
            <person name="Chen Y."/>
            <person name="Copetti D."/>
            <person name="Kolliker R."/>
            <person name="Studer B."/>
        </authorList>
    </citation>
    <scope>NUCLEOTIDE SEQUENCE</scope>
    <source>
        <strain evidence="5">02402/16</strain>
        <tissue evidence="5">Leaf</tissue>
    </source>
</reference>
<evidence type="ECO:0000313" key="5">
    <source>
        <dbReference type="EMBL" id="KAK1620480.1"/>
    </source>
</evidence>
<dbReference type="Proteomes" id="UP001231189">
    <property type="component" value="Unassembled WGS sequence"/>
</dbReference>
<dbReference type="GO" id="GO:0006887">
    <property type="term" value="P:exocytosis"/>
    <property type="evidence" value="ECO:0007669"/>
    <property type="project" value="UniProtKB-KW"/>
</dbReference>
<gene>
    <name evidence="5" type="ORF">QYE76_025997</name>
</gene>
<dbReference type="PANTHER" id="PTHR12542">
    <property type="entry name" value="EXOCYST COMPLEX PROTEIN EXO70"/>
    <property type="match status" value="1"/>
</dbReference>
<keyword evidence="3" id="KW-0268">Exocytosis</keyword>
<dbReference type="Gene3D" id="1.20.1280.170">
    <property type="entry name" value="Exocyst complex component Exo70"/>
    <property type="match status" value="1"/>
</dbReference>
<dbReference type="EMBL" id="JAUUTY010000006">
    <property type="protein sequence ID" value="KAK1620480.1"/>
    <property type="molecule type" value="Genomic_DNA"/>
</dbReference>
<comment type="function">
    <text evidence="3">Component of the exocyst complex.</text>
</comment>
<evidence type="ECO:0000256" key="1">
    <source>
        <dbReference type="ARBA" id="ARBA00006756"/>
    </source>
</evidence>
<evidence type="ECO:0000256" key="3">
    <source>
        <dbReference type="RuleBase" id="RU365026"/>
    </source>
</evidence>
<dbReference type="AlphaFoldDB" id="A0AAD8VX53"/>
<evidence type="ECO:0000256" key="2">
    <source>
        <dbReference type="ARBA" id="ARBA00022448"/>
    </source>
</evidence>
<dbReference type="InterPro" id="IPR004140">
    <property type="entry name" value="Exo70"/>
</dbReference>
<comment type="similarity">
    <text evidence="1 3">Belongs to the EXO70 family.</text>
</comment>
<dbReference type="Pfam" id="PF03081">
    <property type="entry name" value="Exo70_C"/>
    <property type="match status" value="1"/>
</dbReference>
<keyword evidence="2 3" id="KW-0813">Transport</keyword>
<accession>A0AAD8VX53</accession>
<evidence type="ECO:0000313" key="6">
    <source>
        <dbReference type="Proteomes" id="UP001231189"/>
    </source>
</evidence>
<dbReference type="GO" id="GO:0005546">
    <property type="term" value="F:phosphatidylinositol-4,5-bisphosphate binding"/>
    <property type="evidence" value="ECO:0007669"/>
    <property type="project" value="InterPro"/>
</dbReference>
<dbReference type="InterPro" id="IPR016159">
    <property type="entry name" value="Cullin_repeat-like_dom_sf"/>
</dbReference>
<dbReference type="PANTHER" id="PTHR12542:SF170">
    <property type="entry name" value="EXOCYST SUBUNIT EXO70 FAMILY PROTEIN"/>
    <property type="match status" value="1"/>
</dbReference>
<name>A0AAD8VX53_LOLMU</name>
<dbReference type="GO" id="GO:0000145">
    <property type="term" value="C:exocyst"/>
    <property type="evidence" value="ECO:0007669"/>
    <property type="project" value="InterPro"/>
</dbReference>
<sequence>MAGRLAAVPELSTTGFTAPSSLTVSNIYRNSLRSVPVYGGHIRPTLFSLPGHSGSGDSSSYQSNNSGCSSGSVSAAAGADFSGAYELTEIAHRMISDGFTQRMVQEFETGAADRALESWFFELDVDWVLRIREEQLQDRSASSLREMVERWIRALTVVVLNIKELVHGTLAVTRFGKASISAMLVFVYAIVPALKAEKLQAVVSMYICISSASYQMVTTPVIDPEAQIILNEIGSSLSREVDGLSEAIASTMEEMTTLMEGHDSWDIEIRQGGGEVHMNTRLMMNCIVWISKARASTQNDTGDLDELIDDTMDSLKDLLLKKSELCSDLSLRYLFLLNNYNFIADTFEPSVSLDLELWSGRHWRPTPECEKYMYSYLQVSWGHVLSCIPKSSFPGPLHRWISTSSLAKFESAFLKTYQAQRFWKVPDPRLRAALRRVITQRVISGYRDYLREHPELEKHVGHESSNPTVLEGKLGELFEG</sequence>
<comment type="caution">
    <text evidence="5">The sequence shown here is derived from an EMBL/GenBank/DDBJ whole genome shotgun (WGS) entry which is preliminary data.</text>
</comment>
<evidence type="ECO:0000259" key="4">
    <source>
        <dbReference type="Pfam" id="PF03081"/>
    </source>
</evidence>
<proteinExistence type="inferred from homology"/>
<dbReference type="GO" id="GO:0015031">
    <property type="term" value="P:protein transport"/>
    <property type="evidence" value="ECO:0007669"/>
    <property type="project" value="UniProtKB-KW"/>
</dbReference>
<dbReference type="InterPro" id="IPR046364">
    <property type="entry name" value="Exo70_C"/>
</dbReference>
<organism evidence="5 6">
    <name type="scientific">Lolium multiflorum</name>
    <name type="common">Italian ryegrass</name>
    <name type="synonym">Lolium perenne subsp. multiflorum</name>
    <dbReference type="NCBI Taxonomy" id="4521"/>
    <lineage>
        <taxon>Eukaryota</taxon>
        <taxon>Viridiplantae</taxon>
        <taxon>Streptophyta</taxon>
        <taxon>Embryophyta</taxon>
        <taxon>Tracheophyta</taxon>
        <taxon>Spermatophyta</taxon>
        <taxon>Magnoliopsida</taxon>
        <taxon>Liliopsida</taxon>
        <taxon>Poales</taxon>
        <taxon>Poaceae</taxon>
        <taxon>BOP clade</taxon>
        <taxon>Pooideae</taxon>
        <taxon>Poodae</taxon>
        <taxon>Poeae</taxon>
        <taxon>Poeae Chloroplast Group 2 (Poeae type)</taxon>
        <taxon>Loliodinae</taxon>
        <taxon>Loliinae</taxon>
        <taxon>Lolium</taxon>
    </lineage>
</organism>
<keyword evidence="6" id="KW-1185">Reference proteome</keyword>
<dbReference type="SUPFAM" id="SSF74788">
    <property type="entry name" value="Cullin repeat-like"/>
    <property type="match status" value="1"/>
</dbReference>
<feature type="domain" description="Exocyst complex subunit Exo70 C-terminal" evidence="4">
    <location>
        <begin position="181"/>
        <end position="458"/>
    </location>
</feature>
<protein>
    <recommendedName>
        <fullName evidence="3">Exocyst subunit Exo70 family protein</fullName>
    </recommendedName>
</protein>
<keyword evidence="3" id="KW-0653">Protein transport</keyword>